<evidence type="ECO:0000313" key="5">
    <source>
        <dbReference type="EMBL" id="TWT51225.1"/>
    </source>
</evidence>
<dbReference type="EC" id="4.1.2.53" evidence="5"/>
<dbReference type="InterPro" id="IPR040442">
    <property type="entry name" value="Pyrv_kinase-like_dom_sf"/>
</dbReference>
<dbReference type="EMBL" id="SJPI01000002">
    <property type="protein sequence ID" value="TWT51225.1"/>
    <property type="molecule type" value="Genomic_DNA"/>
</dbReference>
<keyword evidence="2" id="KW-0479">Metal-binding</keyword>
<proteinExistence type="inferred from homology"/>
<reference evidence="5 6" key="1">
    <citation type="submission" date="2019-02" db="EMBL/GenBank/DDBJ databases">
        <title>Deep-cultivation of Planctomycetes and their phenomic and genomic characterization uncovers novel biology.</title>
        <authorList>
            <person name="Wiegand S."/>
            <person name="Jogler M."/>
            <person name="Boedeker C."/>
            <person name="Pinto D."/>
            <person name="Vollmers J."/>
            <person name="Rivas-Marin E."/>
            <person name="Kohn T."/>
            <person name="Peeters S.H."/>
            <person name="Heuer A."/>
            <person name="Rast P."/>
            <person name="Oberbeckmann S."/>
            <person name="Bunk B."/>
            <person name="Jeske O."/>
            <person name="Meyerdierks A."/>
            <person name="Storesund J.E."/>
            <person name="Kallscheuer N."/>
            <person name="Luecker S."/>
            <person name="Lage O.M."/>
            <person name="Pohl T."/>
            <person name="Merkel B.J."/>
            <person name="Hornburger P."/>
            <person name="Mueller R.-W."/>
            <person name="Bruemmer F."/>
            <person name="Labrenz M."/>
            <person name="Spormann A.M."/>
            <person name="Op Den Camp H."/>
            <person name="Overmann J."/>
            <person name="Amann R."/>
            <person name="Jetten M.S.M."/>
            <person name="Mascher T."/>
            <person name="Medema M.H."/>
            <person name="Devos D.P."/>
            <person name="Kaster A.-K."/>
            <person name="Ovreas L."/>
            <person name="Rohde M."/>
            <person name="Galperin M.Y."/>
            <person name="Jogler C."/>
        </authorList>
    </citation>
    <scope>NUCLEOTIDE SEQUENCE [LARGE SCALE GENOMIC DNA]</scope>
    <source>
        <strain evidence="5 6">Pla22</strain>
    </source>
</reference>
<dbReference type="GO" id="GO:0046872">
    <property type="term" value="F:metal ion binding"/>
    <property type="evidence" value="ECO:0007669"/>
    <property type="project" value="UniProtKB-KW"/>
</dbReference>
<dbReference type="PANTHER" id="PTHR30502">
    <property type="entry name" value="2-KETO-3-DEOXY-L-RHAMNONATE ALDOLASE"/>
    <property type="match status" value="1"/>
</dbReference>
<accession>A0A5C5WM30</accession>
<gene>
    <name evidence="5" type="primary">rhmA</name>
    <name evidence="5" type="ORF">Pla22_40020</name>
</gene>
<dbReference type="Proteomes" id="UP000316598">
    <property type="component" value="Unassembled WGS sequence"/>
</dbReference>
<organism evidence="5 6">
    <name type="scientific">Rubripirellula amarantea</name>
    <dbReference type="NCBI Taxonomy" id="2527999"/>
    <lineage>
        <taxon>Bacteria</taxon>
        <taxon>Pseudomonadati</taxon>
        <taxon>Planctomycetota</taxon>
        <taxon>Planctomycetia</taxon>
        <taxon>Pirellulales</taxon>
        <taxon>Pirellulaceae</taxon>
        <taxon>Rubripirellula</taxon>
    </lineage>
</organism>
<comment type="similarity">
    <text evidence="1">Belongs to the HpcH/HpaI aldolase family.</text>
</comment>
<name>A0A5C5WM30_9BACT</name>
<dbReference type="PANTHER" id="PTHR30502:SF0">
    <property type="entry name" value="PHOSPHOENOLPYRUVATE CARBOXYLASE FAMILY PROTEIN"/>
    <property type="match status" value="1"/>
</dbReference>
<dbReference type="Pfam" id="PF03328">
    <property type="entry name" value="HpcH_HpaI"/>
    <property type="match status" value="1"/>
</dbReference>
<dbReference type="InterPro" id="IPR050251">
    <property type="entry name" value="HpcH-HpaI_aldolase"/>
</dbReference>
<dbReference type="GO" id="GO:0106099">
    <property type="term" value="F:2-keto-3-deoxy-L-rhamnonate aldolase activity"/>
    <property type="evidence" value="ECO:0007669"/>
    <property type="project" value="UniProtKB-EC"/>
</dbReference>
<dbReference type="SUPFAM" id="SSF51621">
    <property type="entry name" value="Phosphoenolpyruvate/pyruvate domain"/>
    <property type="match status" value="1"/>
</dbReference>
<dbReference type="Gene3D" id="3.20.20.60">
    <property type="entry name" value="Phosphoenolpyruvate-binding domains"/>
    <property type="match status" value="1"/>
</dbReference>
<dbReference type="InterPro" id="IPR015813">
    <property type="entry name" value="Pyrv/PenolPyrv_kinase-like_dom"/>
</dbReference>
<evidence type="ECO:0000256" key="3">
    <source>
        <dbReference type="ARBA" id="ARBA00023239"/>
    </source>
</evidence>
<dbReference type="AlphaFoldDB" id="A0A5C5WM30"/>
<keyword evidence="3 5" id="KW-0456">Lyase</keyword>
<sequence>MNHPKNFRDRFRDGDSLGGFQLTSMSPHWPKFLKGKIDFIFIDCEHHCFSRDQVAWLCTAYRAAGIAPVVRILEPRAALVRAAIDDGAEAVVVPYVESVDQVREIAAAAKLRPIQGERAASAMRGNPLDHEMQVVSDRHCGDVGLILQIESETAVDRCTDLIEVHGVDGVLVGPFDLTATLGCLNDHSNPIFIQLAKKVAHECRSAGLGAGIYFAESPEKERKAGEWGYNLLVHGCDWSLIGEALSLRQPSGSR</sequence>
<feature type="domain" description="HpcH/HpaI aldolase/citrate lyase" evidence="4">
    <location>
        <begin position="36"/>
        <end position="239"/>
    </location>
</feature>
<evidence type="ECO:0000313" key="6">
    <source>
        <dbReference type="Proteomes" id="UP000316598"/>
    </source>
</evidence>
<evidence type="ECO:0000256" key="1">
    <source>
        <dbReference type="ARBA" id="ARBA00005568"/>
    </source>
</evidence>
<dbReference type="InterPro" id="IPR005000">
    <property type="entry name" value="Aldolase/citrate-lyase_domain"/>
</dbReference>
<dbReference type="GO" id="GO:0005737">
    <property type="term" value="C:cytoplasm"/>
    <property type="evidence" value="ECO:0007669"/>
    <property type="project" value="TreeGrafter"/>
</dbReference>
<keyword evidence="6" id="KW-1185">Reference proteome</keyword>
<dbReference type="OrthoDB" id="86160at2"/>
<evidence type="ECO:0000259" key="4">
    <source>
        <dbReference type="Pfam" id="PF03328"/>
    </source>
</evidence>
<comment type="caution">
    <text evidence="5">The sequence shown here is derived from an EMBL/GenBank/DDBJ whole genome shotgun (WGS) entry which is preliminary data.</text>
</comment>
<evidence type="ECO:0000256" key="2">
    <source>
        <dbReference type="ARBA" id="ARBA00022723"/>
    </source>
</evidence>
<protein>
    <submittedName>
        <fullName evidence="5">2-keto-3-deoxy-L-rhamnonate aldolase</fullName>
        <ecNumber evidence="5">4.1.2.53</ecNumber>
    </submittedName>
</protein>
<dbReference type="RefSeq" id="WP_146516313.1">
    <property type="nucleotide sequence ID" value="NZ_SJPI01000002.1"/>
</dbReference>